<dbReference type="Proteomes" id="UP001265746">
    <property type="component" value="Unassembled WGS sequence"/>
</dbReference>
<dbReference type="AlphaFoldDB" id="A0AAD9W1J9"/>
<protein>
    <submittedName>
        <fullName evidence="2">Uncharacterized protein</fullName>
    </submittedName>
</protein>
<comment type="caution">
    <text evidence="2">The sequence shown here is derived from an EMBL/GenBank/DDBJ whole genome shotgun (WGS) entry which is preliminary data.</text>
</comment>
<gene>
    <name evidence="2" type="ORF">N8I77_007115</name>
</gene>
<name>A0AAD9W1J9_PHOAM</name>
<feature type="compositionally biased region" description="Polar residues" evidence="1">
    <location>
        <begin position="1"/>
        <end position="20"/>
    </location>
</feature>
<feature type="region of interest" description="Disordered" evidence="1">
    <location>
        <begin position="1"/>
        <end position="118"/>
    </location>
</feature>
<reference evidence="2" key="1">
    <citation type="submission" date="2023-06" db="EMBL/GenBank/DDBJ databases">
        <authorList>
            <person name="Noh H."/>
        </authorList>
    </citation>
    <scope>NUCLEOTIDE SEQUENCE</scope>
    <source>
        <strain evidence="2">DUCC20226</strain>
    </source>
</reference>
<feature type="compositionally biased region" description="Basic and acidic residues" evidence="1">
    <location>
        <begin position="32"/>
        <end position="59"/>
    </location>
</feature>
<evidence type="ECO:0000313" key="3">
    <source>
        <dbReference type="Proteomes" id="UP001265746"/>
    </source>
</evidence>
<evidence type="ECO:0000256" key="1">
    <source>
        <dbReference type="SAM" id="MobiDB-lite"/>
    </source>
</evidence>
<feature type="compositionally biased region" description="Gly residues" evidence="1">
    <location>
        <begin position="84"/>
        <end position="99"/>
    </location>
</feature>
<sequence>MGSKPSSTSAAAQAENSSQDAAPKKSLYQRYSDAKTGRDRPPISDADLQKHTGMTRDELTDWAQDRPNVAGNRRAGAIDSGPASGLGGMAAADGYGGWGPDAAGGLKFPPQQKKGDEK</sequence>
<keyword evidence="3" id="KW-1185">Reference proteome</keyword>
<dbReference type="EMBL" id="JAUJFL010000004">
    <property type="protein sequence ID" value="KAK2604164.1"/>
    <property type="molecule type" value="Genomic_DNA"/>
</dbReference>
<accession>A0AAD9W1J9</accession>
<evidence type="ECO:0000313" key="2">
    <source>
        <dbReference type="EMBL" id="KAK2604164.1"/>
    </source>
</evidence>
<organism evidence="2 3">
    <name type="scientific">Phomopsis amygdali</name>
    <name type="common">Fusicoccum amygdali</name>
    <dbReference type="NCBI Taxonomy" id="1214568"/>
    <lineage>
        <taxon>Eukaryota</taxon>
        <taxon>Fungi</taxon>
        <taxon>Dikarya</taxon>
        <taxon>Ascomycota</taxon>
        <taxon>Pezizomycotina</taxon>
        <taxon>Sordariomycetes</taxon>
        <taxon>Sordariomycetidae</taxon>
        <taxon>Diaporthales</taxon>
        <taxon>Diaporthaceae</taxon>
        <taxon>Diaporthe</taxon>
    </lineage>
</organism>
<proteinExistence type="predicted"/>